<accession>V2UPI5</accession>
<evidence type="ECO:0000256" key="5">
    <source>
        <dbReference type="ARBA" id="ARBA00022968"/>
    </source>
</evidence>
<evidence type="ECO:0000256" key="1">
    <source>
        <dbReference type="ARBA" id="ARBA00004401"/>
    </source>
</evidence>
<comment type="subcellular location">
    <subcellularLocation>
        <location evidence="1">Cell membrane</location>
        <topology evidence="1">Single-pass type II membrane protein</topology>
    </subcellularLocation>
</comment>
<dbReference type="GO" id="GO:0005576">
    <property type="term" value="C:extracellular region"/>
    <property type="evidence" value="ECO:0007669"/>
    <property type="project" value="TreeGrafter"/>
</dbReference>
<evidence type="ECO:0000256" key="6">
    <source>
        <dbReference type="ARBA" id="ARBA00022989"/>
    </source>
</evidence>
<keyword evidence="8" id="KW-0325">Glycoprotein</keyword>
<dbReference type="PANTHER" id="PTHR31297:SF34">
    <property type="entry name" value="GLUCAN 1,3-BETA-GLUCOSIDASE 2"/>
    <property type="match status" value="1"/>
</dbReference>
<evidence type="ECO:0000256" key="9">
    <source>
        <dbReference type="ARBA" id="ARBA00023295"/>
    </source>
</evidence>
<comment type="similarity">
    <text evidence="13">Belongs to the glycosyl hydrolase 5 (cellulase A) family.</text>
</comment>
<evidence type="ECO:0000256" key="2">
    <source>
        <dbReference type="ARBA" id="ARBA00022475"/>
    </source>
</evidence>
<dbReference type="Proteomes" id="UP000023785">
    <property type="component" value="Unassembled WGS sequence"/>
</dbReference>
<proteinExistence type="inferred from homology"/>
<evidence type="ECO:0000256" key="8">
    <source>
        <dbReference type="ARBA" id="ARBA00023180"/>
    </source>
</evidence>
<evidence type="ECO:0000256" key="13">
    <source>
        <dbReference type="RuleBase" id="RU361153"/>
    </source>
</evidence>
<keyword evidence="6" id="KW-1133">Transmembrane helix</keyword>
<dbReference type="GO" id="GO:0005886">
    <property type="term" value="C:plasma membrane"/>
    <property type="evidence" value="ECO:0007669"/>
    <property type="project" value="UniProtKB-SubCell"/>
</dbReference>
<dbReference type="EMBL" id="AYER01000010">
    <property type="protein sequence ID" value="ESK37254.1"/>
    <property type="molecule type" value="Genomic_DNA"/>
</dbReference>
<keyword evidence="4 13" id="KW-0378">Hydrolase</keyword>
<evidence type="ECO:0000256" key="7">
    <source>
        <dbReference type="ARBA" id="ARBA00023136"/>
    </source>
</evidence>
<sequence>MKKSFTKIAFLISIFIIPIISKANDTFLHTSGTNIVSNNQTIQLKGFNLGALFVMESYMSPMSEGSLGSSTSDTYQIMQTLQNRFGISTQQELMQSYENTWITPTDLDNIKSAGFNLIRIPVWWGQFYDLNNTANSGWRKDAFIQLDKLVNAAAACKIYVIIDMHGAIGSQSLEQSTGQINKNEYWNSTVARSRTAWMWWQIANHYKNNAYIAGYDLLNEPDSRPNKKIPWNNDYYNQIIHAYDQLYHSVRQADPNHIVFIEATF</sequence>
<evidence type="ECO:0000313" key="16">
    <source>
        <dbReference type="Proteomes" id="UP000023785"/>
    </source>
</evidence>
<dbReference type="GO" id="GO:0009986">
    <property type="term" value="C:cell surface"/>
    <property type="evidence" value="ECO:0007669"/>
    <property type="project" value="TreeGrafter"/>
</dbReference>
<organism evidence="15 16">
    <name type="scientific">Acinetobacter nectaris CIP 110549</name>
    <dbReference type="NCBI Taxonomy" id="1392540"/>
    <lineage>
        <taxon>Bacteria</taxon>
        <taxon>Pseudomonadati</taxon>
        <taxon>Pseudomonadota</taxon>
        <taxon>Gammaproteobacteria</taxon>
        <taxon>Moraxellales</taxon>
        <taxon>Moraxellaceae</taxon>
        <taxon>Acinetobacter</taxon>
    </lineage>
</organism>
<evidence type="ECO:0000256" key="10">
    <source>
        <dbReference type="ARBA" id="ARBA00023316"/>
    </source>
</evidence>
<dbReference type="OrthoDB" id="9800955at2"/>
<protein>
    <recommendedName>
        <fullName evidence="12">Exo-1,3-beta-glucanase D</fullName>
    </recommendedName>
</protein>
<dbReference type="STRING" id="1392540.P256_02309"/>
<dbReference type="PATRIC" id="fig|1392540.3.peg.2229"/>
<dbReference type="AlphaFoldDB" id="V2UPI5"/>
<dbReference type="GO" id="GO:0008422">
    <property type="term" value="F:beta-glucosidase activity"/>
    <property type="evidence" value="ECO:0007669"/>
    <property type="project" value="TreeGrafter"/>
</dbReference>
<dbReference type="Gene3D" id="3.20.20.80">
    <property type="entry name" value="Glycosidases"/>
    <property type="match status" value="1"/>
</dbReference>
<evidence type="ECO:0000256" key="11">
    <source>
        <dbReference type="ARBA" id="ARBA00037126"/>
    </source>
</evidence>
<dbReference type="GO" id="GO:0071555">
    <property type="term" value="P:cell wall organization"/>
    <property type="evidence" value="ECO:0007669"/>
    <property type="project" value="UniProtKB-KW"/>
</dbReference>
<evidence type="ECO:0000259" key="14">
    <source>
        <dbReference type="Pfam" id="PF00150"/>
    </source>
</evidence>
<dbReference type="InterPro" id="IPR050386">
    <property type="entry name" value="Glycosyl_hydrolase_5"/>
</dbReference>
<keyword evidence="2" id="KW-1003">Cell membrane</keyword>
<dbReference type="InterPro" id="IPR001547">
    <property type="entry name" value="Glyco_hydro_5"/>
</dbReference>
<dbReference type="HOGENOM" id="CLU_093952_0_0_6"/>
<comment type="caution">
    <text evidence="15">The sequence shown here is derived from an EMBL/GenBank/DDBJ whole genome shotgun (WGS) entry which is preliminary data.</text>
</comment>
<dbReference type="PANTHER" id="PTHR31297">
    <property type="entry name" value="GLUCAN ENDO-1,6-BETA-GLUCOSIDASE B"/>
    <property type="match status" value="1"/>
</dbReference>
<dbReference type="SUPFAM" id="SSF51445">
    <property type="entry name" value="(Trans)glycosidases"/>
    <property type="match status" value="1"/>
</dbReference>
<evidence type="ECO:0000313" key="15">
    <source>
        <dbReference type="EMBL" id="ESK37254.1"/>
    </source>
</evidence>
<keyword evidence="9 13" id="KW-0326">Glycosidase</keyword>
<comment type="function">
    <text evidence="11">Glucosidase involved in the degradation of cellulosic biomass. Active on lichenan.</text>
</comment>
<keyword evidence="3" id="KW-0812">Transmembrane</keyword>
<evidence type="ECO:0000256" key="3">
    <source>
        <dbReference type="ARBA" id="ARBA00022692"/>
    </source>
</evidence>
<evidence type="ECO:0000256" key="4">
    <source>
        <dbReference type="ARBA" id="ARBA00022801"/>
    </source>
</evidence>
<gene>
    <name evidence="15" type="ORF">P256_02309</name>
</gene>
<evidence type="ECO:0000256" key="12">
    <source>
        <dbReference type="ARBA" id="ARBA00041260"/>
    </source>
</evidence>
<feature type="domain" description="Glycoside hydrolase family 5" evidence="14">
    <location>
        <begin position="85"/>
        <end position="263"/>
    </location>
</feature>
<name>V2UPI5_9GAMM</name>
<dbReference type="GO" id="GO:0009251">
    <property type="term" value="P:glucan catabolic process"/>
    <property type="evidence" value="ECO:0007669"/>
    <property type="project" value="TreeGrafter"/>
</dbReference>
<dbReference type="eggNOG" id="COG2730">
    <property type="taxonomic scope" value="Bacteria"/>
</dbReference>
<dbReference type="Pfam" id="PF00150">
    <property type="entry name" value="Cellulase"/>
    <property type="match status" value="1"/>
</dbReference>
<dbReference type="InterPro" id="IPR017853">
    <property type="entry name" value="GH"/>
</dbReference>
<keyword evidence="5" id="KW-0735">Signal-anchor</keyword>
<keyword evidence="16" id="KW-1185">Reference proteome</keyword>
<keyword evidence="10" id="KW-0961">Cell wall biogenesis/degradation</keyword>
<reference evidence="15 16" key="1">
    <citation type="submission" date="2013-10" db="EMBL/GenBank/DDBJ databases">
        <title>The Genome Sequence of Acinetobacter nectaris CIP 110549.</title>
        <authorList>
            <consortium name="The Broad Institute Genomics Platform"/>
            <consortium name="The Broad Institute Genome Sequencing Center for Infectious Disease"/>
            <person name="Cerqueira G."/>
            <person name="Feldgarden M."/>
            <person name="Courvalin P."/>
            <person name="Grillot-Courvalin C."/>
            <person name="Clermont D."/>
            <person name="Rocha E."/>
            <person name="Yoon E.-J."/>
            <person name="Nemec A."/>
            <person name="Young S.K."/>
            <person name="Zeng Q."/>
            <person name="Gargeya S."/>
            <person name="Fitzgerald M."/>
            <person name="Abouelleil A."/>
            <person name="Alvarado L."/>
            <person name="Berlin A.M."/>
            <person name="Chapman S.B."/>
            <person name="Gainer-Dewar J."/>
            <person name="Goldberg J."/>
            <person name="Gnerre S."/>
            <person name="Griggs A."/>
            <person name="Gujja S."/>
            <person name="Hansen M."/>
            <person name="Howarth C."/>
            <person name="Imamovic A."/>
            <person name="Ireland A."/>
            <person name="Larimer J."/>
            <person name="McCowan C."/>
            <person name="Murphy C."/>
            <person name="Pearson M."/>
            <person name="Poon T.W."/>
            <person name="Priest M."/>
            <person name="Roberts A."/>
            <person name="Saif S."/>
            <person name="Shea T."/>
            <person name="Sykes S."/>
            <person name="Wortman J."/>
            <person name="Nusbaum C."/>
            <person name="Birren B."/>
        </authorList>
    </citation>
    <scope>NUCLEOTIDE SEQUENCE [LARGE SCALE GENOMIC DNA]</scope>
    <source>
        <strain evidence="15 16">CIP 110549</strain>
    </source>
</reference>
<keyword evidence="7" id="KW-0472">Membrane</keyword>